<dbReference type="AlphaFoldDB" id="A0AAD5F2G7"/>
<evidence type="ECO:0000259" key="2">
    <source>
        <dbReference type="Pfam" id="PF07727"/>
    </source>
</evidence>
<name>A0AAD5F2G7_PRUDU</name>
<reference evidence="3 4" key="1">
    <citation type="journal article" date="2022" name="G3 (Bethesda)">
        <title>Whole-genome sequence and methylome profiling of the almond [Prunus dulcis (Mill.) D.A. Webb] cultivar 'Nonpareil'.</title>
        <authorList>
            <person name="D'Amico-Willman K.M."/>
            <person name="Ouma W.Z."/>
            <person name="Meulia T."/>
            <person name="Sideli G.M."/>
            <person name="Gradziel T.M."/>
            <person name="Fresnedo-Ramirez J."/>
        </authorList>
    </citation>
    <scope>NUCLEOTIDE SEQUENCE [LARGE SCALE GENOMIC DNA]</scope>
    <source>
        <strain evidence="3">Clone GOH B32 T37-40</strain>
    </source>
</reference>
<feature type="compositionally biased region" description="Basic and acidic residues" evidence="1">
    <location>
        <begin position="233"/>
        <end position="245"/>
    </location>
</feature>
<dbReference type="SUPFAM" id="SSF56672">
    <property type="entry name" value="DNA/RNA polymerases"/>
    <property type="match status" value="1"/>
</dbReference>
<sequence length="668" mass="75720">MSHRTVFSLSDSKTAKPFDLMHYDVWSPARITSNGFRWFVTFIDDCNRPTWIFLLKKKHDVASILPGFYTMVSTQFHARVKNGVSERKNRQLLEVARSFMLDMFVPYYLWGHAVLSIAYLINRTPSRVLDFKTPHDVFGDHVSPVSVSKLPPKVFGVLPKLMSTFINRVNLILVLCDVSLLVTRLLRKGERGSELENDVFEDTALGKETTCRTEASDRSPISEDETCGPCEETTDRPLELNHTEASDQSPVSGDEAGALGVETTVHLPRGKKAVGCRWVFTLKHKADGSIDRYNTRLVAKGYTQNYGVDYLETFAPVAKLNIVPVLLSLAANRDWPLLQFDVKNAFLHGDLNEEIYMDLPPGIPVTSKQGVVCRNAKNLQKYLASEFEMKSLGDLKYFLDIEVAISKHVFEGRRRIACKLDRILVNREIVTLFSEARVITGTNGLSDHAPGIDTPSEQNPKLGLYPDQVPTDKERYQRLVGKLIYLSHTRPDIAYAVRIVSQFMYSPSEDHMSAVMRILRYLKVTYGKGLMFYKYGHTDVEEYTDVDWVGSVTDRHSMSGYFTFVSGSLVTWRSKKQKVVSRSSAEAEYRGMAQAAIAIVHNHVQHDRTKHVKVDRHFVKEKLDAEIISFPFISFEYQLADVLTKAVSTTVFLNSLDKLGMRDIFAPT</sequence>
<dbReference type="InterPro" id="IPR043502">
    <property type="entry name" value="DNA/RNA_pol_sf"/>
</dbReference>
<gene>
    <name evidence="3" type="ORF">L3X38_003714</name>
</gene>
<organism evidence="3 4">
    <name type="scientific">Prunus dulcis</name>
    <name type="common">Almond</name>
    <name type="synonym">Amygdalus dulcis</name>
    <dbReference type="NCBI Taxonomy" id="3755"/>
    <lineage>
        <taxon>Eukaryota</taxon>
        <taxon>Viridiplantae</taxon>
        <taxon>Streptophyta</taxon>
        <taxon>Embryophyta</taxon>
        <taxon>Tracheophyta</taxon>
        <taxon>Spermatophyta</taxon>
        <taxon>Magnoliopsida</taxon>
        <taxon>eudicotyledons</taxon>
        <taxon>Gunneridae</taxon>
        <taxon>Pentapetalae</taxon>
        <taxon>rosids</taxon>
        <taxon>fabids</taxon>
        <taxon>Rosales</taxon>
        <taxon>Rosaceae</taxon>
        <taxon>Amygdaloideae</taxon>
        <taxon>Amygdaleae</taxon>
        <taxon>Prunus</taxon>
    </lineage>
</organism>
<feature type="region of interest" description="Disordered" evidence="1">
    <location>
        <begin position="211"/>
        <end position="255"/>
    </location>
</feature>
<evidence type="ECO:0000313" key="3">
    <source>
        <dbReference type="EMBL" id="KAI5350823.1"/>
    </source>
</evidence>
<dbReference type="InterPro" id="IPR012337">
    <property type="entry name" value="RNaseH-like_sf"/>
</dbReference>
<evidence type="ECO:0000313" key="4">
    <source>
        <dbReference type="Proteomes" id="UP001054821"/>
    </source>
</evidence>
<comment type="caution">
    <text evidence="3">The sequence shown here is derived from an EMBL/GenBank/DDBJ whole genome shotgun (WGS) entry which is preliminary data.</text>
</comment>
<keyword evidence="4" id="KW-1185">Reference proteome</keyword>
<feature type="domain" description="Reverse transcriptase Ty1/copia-type" evidence="2">
    <location>
        <begin position="263"/>
        <end position="379"/>
    </location>
</feature>
<dbReference type="InterPro" id="IPR036397">
    <property type="entry name" value="RNaseH_sf"/>
</dbReference>
<dbReference type="Pfam" id="PF07727">
    <property type="entry name" value="RVT_2"/>
    <property type="match status" value="1"/>
</dbReference>
<proteinExistence type="predicted"/>
<dbReference type="PANTHER" id="PTHR11439:SF467">
    <property type="entry name" value="INTEGRASE CATALYTIC DOMAIN-CONTAINING PROTEIN"/>
    <property type="match status" value="1"/>
</dbReference>
<dbReference type="Proteomes" id="UP001054821">
    <property type="component" value="Chromosome 1"/>
</dbReference>
<dbReference type="InterPro" id="IPR013103">
    <property type="entry name" value="RVT_2"/>
</dbReference>
<dbReference type="SUPFAM" id="SSF53098">
    <property type="entry name" value="Ribonuclease H-like"/>
    <property type="match status" value="1"/>
</dbReference>
<dbReference type="Gene3D" id="3.30.420.10">
    <property type="entry name" value="Ribonuclease H-like superfamily/Ribonuclease H"/>
    <property type="match status" value="2"/>
</dbReference>
<dbReference type="CDD" id="cd09272">
    <property type="entry name" value="RNase_HI_RT_Ty1"/>
    <property type="match status" value="1"/>
</dbReference>
<dbReference type="EMBL" id="JAJFAZ020000001">
    <property type="protein sequence ID" value="KAI5350823.1"/>
    <property type="molecule type" value="Genomic_DNA"/>
</dbReference>
<dbReference type="GO" id="GO:0003676">
    <property type="term" value="F:nucleic acid binding"/>
    <property type="evidence" value="ECO:0007669"/>
    <property type="project" value="InterPro"/>
</dbReference>
<accession>A0AAD5F2G7</accession>
<feature type="compositionally biased region" description="Basic and acidic residues" evidence="1">
    <location>
        <begin position="211"/>
        <end position="221"/>
    </location>
</feature>
<evidence type="ECO:0000256" key="1">
    <source>
        <dbReference type="SAM" id="MobiDB-lite"/>
    </source>
</evidence>
<dbReference type="PANTHER" id="PTHR11439">
    <property type="entry name" value="GAG-POL-RELATED RETROTRANSPOSON"/>
    <property type="match status" value="1"/>
</dbReference>
<protein>
    <recommendedName>
        <fullName evidence="2">Reverse transcriptase Ty1/copia-type domain-containing protein</fullName>
    </recommendedName>
</protein>